<protein>
    <recommendedName>
        <fullName evidence="3">D-isomer specific 2-hydroxyacid dehydrogenase NAD-binding domain-containing protein</fullName>
    </recommendedName>
</protein>
<organism evidence="4 5">
    <name type="scientific">Zasmidium cellare</name>
    <name type="common">Wine cellar mold</name>
    <name type="synonym">Racodium cellare</name>
    <dbReference type="NCBI Taxonomy" id="395010"/>
    <lineage>
        <taxon>Eukaryota</taxon>
        <taxon>Fungi</taxon>
        <taxon>Dikarya</taxon>
        <taxon>Ascomycota</taxon>
        <taxon>Pezizomycotina</taxon>
        <taxon>Dothideomycetes</taxon>
        <taxon>Dothideomycetidae</taxon>
        <taxon>Mycosphaerellales</taxon>
        <taxon>Mycosphaerellaceae</taxon>
        <taxon>Zasmidium</taxon>
    </lineage>
</organism>
<keyword evidence="2" id="KW-0520">NAD</keyword>
<dbReference type="InterPro" id="IPR006140">
    <property type="entry name" value="D-isomer_DH_NAD-bd"/>
</dbReference>
<feature type="domain" description="D-isomer specific 2-hydroxyacid dehydrogenase NAD-binding" evidence="3">
    <location>
        <begin position="121"/>
        <end position="190"/>
    </location>
</feature>
<evidence type="ECO:0000313" key="4">
    <source>
        <dbReference type="EMBL" id="KAK4507665.1"/>
    </source>
</evidence>
<proteinExistence type="predicted"/>
<comment type="caution">
    <text evidence="4">The sequence shown here is derived from an EMBL/GenBank/DDBJ whole genome shotgun (WGS) entry which is preliminary data.</text>
</comment>
<evidence type="ECO:0000259" key="3">
    <source>
        <dbReference type="Pfam" id="PF02826"/>
    </source>
</evidence>
<dbReference type="Pfam" id="PF02826">
    <property type="entry name" value="2-Hacid_dh_C"/>
    <property type="match status" value="2"/>
</dbReference>
<evidence type="ECO:0000256" key="2">
    <source>
        <dbReference type="ARBA" id="ARBA00023027"/>
    </source>
</evidence>
<dbReference type="PANTHER" id="PTHR43333">
    <property type="entry name" value="2-HACID_DH_C DOMAIN-CONTAINING PROTEIN"/>
    <property type="match status" value="1"/>
</dbReference>
<dbReference type="InterPro" id="IPR036291">
    <property type="entry name" value="NAD(P)-bd_dom_sf"/>
</dbReference>
<evidence type="ECO:0000256" key="1">
    <source>
        <dbReference type="ARBA" id="ARBA00023002"/>
    </source>
</evidence>
<gene>
    <name evidence="4" type="ORF">PRZ48_001400</name>
</gene>
<evidence type="ECO:0000313" key="5">
    <source>
        <dbReference type="Proteomes" id="UP001305779"/>
    </source>
</evidence>
<dbReference type="PANTHER" id="PTHR43333:SF1">
    <property type="entry name" value="D-ISOMER SPECIFIC 2-HYDROXYACID DEHYDROGENASE NAD-BINDING DOMAIN-CONTAINING PROTEIN"/>
    <property type="match status" value="1"/>
</dbReference>
<dbReference type="SUPFAM" id="SSF52283">
    <property type="entry name" value="Formate/glycerate dehydrogenase catalytic domain-like"/>
    <property type="match status" value="1"/>
</dbReference>
<feature type="domain" description="D-isomer specific 2-hydroxyacid dehydrogenase NAD-binding" evidence="3">
    <location>
        <begin position="216"/>
        <end position="324"/>
    </location>
</feature>
<sequence>MAEQTSQEWQGAHLMILWPLPEDKDLVEQLRKTTGLRISWTQALSKIEDESVLEDVDIIATIAALPSSKAVAPRLKLCHALTAGTDYVSRSPLFKDPSIRWTYSTGIHGPTMAEWTMQTYMNFSKDWTANWERQQRREWRTKFEAMHQRDLVGQRMGILGYGSIGRQIAKVARAMSMEVLAFTATAKETPESRRDTGYRLPGTGDPDGTMPSAWFHGVDKESLHHFLAQKIDILVVVVPITDKTKGLLGREEFDILAKHSPYGGAFIANLARGEVIVQDELIEALQTEGSGVRGAALDVQTPEPLPSDSPLWDAPNCFITPHTSSQHVKYMDRGLAILVENLRKPTGSKFINDVNHQRGY</sequence>
<keyword evidence="5" id="KW-1185">Reference proteome</keyword>
<keyword evidence="1" id="KW-0560">Oxidoreductase</keyword>
<reference evidence="4 5" key="1">
    <citation type="journal article" date="2023" name="G3 (Bethesda)">
        <title>A chromosome-level genome assembly of Zasmidium syzygii isolated from banana leaves.</title>
        <authorList>
            <person name="van Westerhoven A.C."/>
            <person name="Mehrabi R."/>
            <person name="Talebi R."/>
            <person name="Steentjes M.B.F."/>
            <person name="Corcolon B."/>
            <person name="Chong P.A."/>
            <person name="Kema G.H.J."/>
            <person name="Seidl M.F."/>
        </authorList>
    </citation>
    <scope>NUCLEOTIDE SEQUENCE [LARGE SCALE GENOMIC DNA]</scope>
    <source>
        <strain evidence="4 5">P124</strain>
    </source>
</reference>
<dbReference type="EMBL" id="JAXOVC010000001">
    <property type="protein sequence ID" value="KAK4507665.1"/>
    <property type="molecule type" value="Genomic_DNA"/>
</dbReference>
<dbReference type="Proteomes" id="UP001305779">
    <property type="component" value="Unassembled WGS sequence"/>
</dbReference>
<dbReference type="SUPFAM" id="SSF51735">
    <property type="entry name" value="NAD(P)-binding Rossmann-fold domains"/>
    <property type="match status" value="1"/>
</dbReference>
<name>A0ABR0F1U9_ZASCE</name>
<dbReference type="Gene3D" id="3.40.50.720">
    <property type="entry name" value="NAD(P)-binding Rossmann-like Domain"/>
    <property type="match status" value="2"/>
</dbReference>
<accession>A0ABR0F1U9</accession>